<dbReference type="Pfam" id="PF07898">
    <property type="entry name" value="DUF1676"/>
    <property type="match status" value="1"/>
</dbReference>
<evidence type="ECO:0000256" key="1">
    <source>
        <dbReference type="SAM" id="MobiDB-lite"/>
    </source>
</evidence>
<sequence length="595" mass="66196">MSTSSKIAESINIMKFGLGPVTFMNHSCRVLVLWVVTVFLLFLLLAPVASSAGQSVVSKTTKNYKNGDLMSLNWWKKTYNLTPSSPSCGAGKSSKKCRRRKSSSKIVPSENEVIPTSRNQSADTADMKTLAKSVLAQRKKCKTLSNKGFTCQRLKLYSWLMQNFLDVSNTRVNPWVELVRNRDLSENVSLSESELMPENGPEGYIFNLLLRWGDPADRFLFHKYKEFVKSREVRVKIPHLFQVSLSPRTRAVSETGRSTPRIFWDPGFNLKLKFPFFKDELKVAISTGPAFLAGIGTGIVLLIIKSMFAPFIFGMKYLMYNMFWKEGSPWEMMRMIWGGGGGHNGPEPWESAAPPPAIEHYDPPQVHNQYDNHIHHSGGGGTGPSGQGYGWGAGDQKLQFSQINPILLHGVQGLGGGGGGSSGEGRRQHYFKSLLHQGYSPGGGSDMLSDNNKEYVPSNALQAEVENYDPFYSPLLSRIDSIFTHLGYHDEGCRERAVCSIYKFPVKYAPYSNLLSAQLSKHQTELKRPVTKSPRILRYFKYMKAAKDGQGHASCIDTYPNCDQDTDSVTNLPMITTFNQLSELMGAEATGPSGS</sequence>
<dbReference type="OrthoDB" id="6334967at2759"/>
<evidence type="ECO:0000256" key="2">
    <source>
        <dbReference type="SAM" id="Phobius"/>
    </source>
</evidence>
<reference evidence="3 4" key="1">
    <citation type="submission" date="2015-12" db="EMBL/GenBank/DDBJ databases">
        <title>The genome of Folsomia candida.</title>
        <authorList>
            <person name="Faddeeva A."/>
            <person name="Derks M.F."/>
            <person name="Anvar Y."/>
            <person name="Smit S."/>
            <person name="Van Straalen N."/>
            <person name="Roelofs D."/>
        </authorList>
    </citation>
    <scope>NUCLEOTIDE SEQUENCE [LARGE SCALE GENOMIC DNA]</scope>
    <source>
        <strain evidence="3 4">VU population</strain>
        <tissue evidence="3">Whole body</tissue>
    </source>
</reference>
<keyword evidence="2" id="KW-1133">Transmembrane helix</keyword>
<organism evidence="3 4">
    <name type="scientific">Folsomia candida</name>
    <name type="common">Springtail</name>
    <dbReference type="NCBI Taxonomy" id="158441"/>
    <lineage>
        <taxon>Eukaryota</taxon>
        <taxon>Metazoa</taxon>
        <taxon>Ecdysozoa</taxon>
        <taxon>Arthropoda</taxon>
        <taxon>Hexapoda</taxon>
        <taxon>Collembola</taxon>
        <taxon>Entomobryomorpha</taxon>
        <taxon>Isotomoidea</taxon>
        <taxon>Isotomidae</taxon>
        <taxon>Proisotominae</taxon>
        <taxon>Folsomia</taxon>
    </lineage>
</organism>
<feature type="compositionally biased region" description="Polar residues" evidence="1">
    <location>
        <begin position="114"/>
        <end position="123"/>
    </location>
</feature>
<dbReference type="AlphaFoldDB" id="A0A226EVN4"/>
<dbReference type="EMBL" id="LNIX01000001">
    <property type="protein sequence ID" value="OXA61260.1"/>
    <property type="molecule type" value="Genomic_DNA"/>
</dbReference>
<protein>
    <submittedName>
        <fullName evidence="3">Uncharacterized protein</fullName>
    </submittedName>
</protein>
<proteinExistence type="predicted"/>
<comment type="caution">
    <text evidence="3">The sequence shown here is derived from an EMBL/GenBank/DDBJ whole genome shotgun (WGS) entry which is preliminary data.</text>
</comment>
<name>A0A226EVN4_FOLCA</name>
<keyword evidence="4" id="KW-1185">Reference proteome</keyword>
<keyword evidence="2" id="KW-0472">Membrane</keyword>
<keyword evidence="2" id="KW-0812">Transmembrane</keyword>
<feature type="transmembrane region" description="Helical" evidence="2">
    <location>
        <begin position="290"/>
        <end position="313"/>
    </location>
</feature>
<feature type="compositionally biased region" description="Basic residues" evidence="1">
    <location>
        <begin position="93"/>
        <end position="103"/>
    </location>
</feature>
<evidence type="ECO:0000313" key="4">
    <source>
        <dbReference type="Proteomes" id="UP000198287"/>
    </source>
</evidence>
<dbReference type="Proteomes" id="UP000198287">
    <property type="component" value="Unassembled WGS sequence"/>
</dbReference>
<dbReference type="InterPro" id="IPR012464">
    <property type="entry name" value="DUF1676"/>
</dbReference>
<feature type="region of interest" description="Disordered" evidence="1">
    <location>
        <begin position="85"/>
        <end position="124"/>
    </location>
</feature>
<gene>
    <name evidence="3" type="ORF">Fcan01_03971</name>
</gene>
<evidence type="ECO:0000313" key="3">
    <source>
        <dbReference type="EMBL" id="OXA61260.1"/>
    </source>
</evidence>
<accession>A0A226EVN4</accession>